<evidence type="ECO:0000313" key="3">
    <source>
        <dbReference type="Proteomes" id="UP000239203"/>
    </source>
</evidence>
<feature type="region of interest" description="Disordered" evidence="1">
    <location>
        <begin position="263"/>
        <end position="291"/>
    </location>
</feature>
<evidence type="ECO:0000256" key="1">
    <source>
        <dbReference type="SAM" id="MobiDB-lite"/>
    </source>
</evidence>
<keyword evidence="3" id="KW-1185">Reference proteome</keyword>
<organism evidence="2 3">
    <name type="scientific">Actinokineospora auranticolor</name>
    <dbReference type="NCBI Taxonomy" id="155976"/>
    <lineage>
        <taxon>Bacteria</taxon>
        <taxon>Bacillati</taxon>
        <taxon>Actinomycetota</taxon>
        <taxon>Actinomycetes</taxon>
        <taxon>Pseudonocardiales</taxon>
        <taxon>Pseudonocardiaceae</taxon>
        <taxon>Actinokineospora</taxon>
    </lineage>
</organism>
<feature type="region of interest" description="Disordered" evidence="1">
    <location>
        <begin position="43"/>
        <end position="83"/>
    </location>
</feature>
<dbReference type="EMBL" id="PTIX01000003">
    <property type="protein sequence ID" value="PPK69643.1"/>
    <property type="molecule type" value="Genomic_DNA"/>
</dbReference>
<sequence>MSGASPARPQPFAQVTALREPTVINGITHTRVSVLTHHGEVAILRSRTETTATRPDPDDQDVSDASPRSVSPPPTNPPRVHSPLRVTCADVSLLRLTPGRTAPVRPKRARRPPALKQARPTPVTPEWRAGHTQTSLSPASNLSVGLTCPPAPPVRPISGPLCPTSSVLAALSGAARLSAPEPLCLRRAALPRPFPAPPRPSPARLRPRLAASRSVSFCPFCPSTSSHPACPTWLFRLVRLAPSFPCPLLGPLCLLASRCSASPRPVSPRPFSACRSPPRRPTSVRRRTRVSHHFTASPLPRRLVSFGTL</sequence>
<gene>
    <name evidence="2" type="ORF">CLV40_103253</name>
</gene>
<dbReference type="Proteomes" id="UP000239203">
    <property type="component" value="Unassembled WGS sequence"/>
</dbReference>
<evidence type="ECO:0000313" key="2">
    <source>
        <dbReference type="EMBL" id="PPK69643.1"/>
    </source>
</evidence>
<name>A0A2S6GWR1_9PSEU</name>
<comment type="caution">
    <text evidence="2">The sequence shown here is derived from an EMBL/GenBank/DDBJ whole genome shotgun (WGS) entry which is preliminary data.</text>
</comment>
<feature type="compositionally biased region" description="Polar residues" evidence="1">
    <location>
        <begin position="131"/>
        <end position="142"/>
    </location>
</feature>
<feature type="region of interest" description="Disordered" evidence="1">
    <location>
        <begin position="97"/>
        <end position="142"/>
    </location>
</feature>
<protein>
    <submittedName>
        <fullName evidence="2">Uncharacterized protein</fullName>
    </submittedName>
</protein>
<proteinExistence type="predicted"/>
<accession>A0A2S6GWR1</accession>
<feature type="compositionally biased region" description="Basic residues" evidence="1">
    <location>
        <begin position="282"/>
        <end position="291"/>
    </location>
</feature>
<reference evidence="2 3" key="1">
    <citation type="submission" date="2018-02" db="EMBL/GenBank/DDBJ databases">
        <title>Genomic Encyclopedia of Archaeal and Bacterial Type Strains, Phase II (KMG-II): from individual species to whole genera.</title>
        <authorList>
            <person name="Goeker M."/>
        </authorList>
    </citation>
    <scope>NUCLEOTIDE SEQUENCE [LARGE SCALE GENOMIC DNA]</scope>
    <source>
        <strain evidence="2 3">YU 961-1</strain>
    </source>
</reference>
<dbReference type="AlphaFoldDB" id="A0A2S6GWR1"/>